<evidence type="ECO:0000313" key="2">
    <source>
        <dbReference type="Proteomes" id="UP001269081"/>
    </source>
</evidence>
<evidence type="ECO:0000313" key="1">
    <source>
        <dbReference type="EMBL" id="MDR7208708.1"/>
    </source>
</evidence>
<dbReference type="Pfam" id="PF14135">
    <property type="entry name" value="DUF4302"/>
    <property type="match status" value="1"/>
</dbReference>
<proteinExistence type="predicted"/>
<name>A0ABU1Y3H4_9FLAO</name>
<dbReference type="RefSeq" id="WP_310277952.1">
    <property type="nucleotide sequence ID" value="NZ_JAVDWQ010000002.1"/>
</dbReference>
<dbReference type="EMBL" id="JAVDWQ010000002">
    <property type="protein sequence ID" value="MDR7208708.1"/>
    <property type="molecule type" value="Genomic_DNA"/>
</dbReference>
<comment type="caution">
    <text evidence="1">The sequence shown here is derived from an EMBL/GenBank/DDBJ whole genome shotgun (WGS) entry which is preliminary data.</text>
</comment>
<organism evidence="1 2">
    <name type="scientific">Flavobacterium piscis</name>
    <dbReference type="NCBI Taxonomy" id="1114874"/>
    <lineage>
        <taxon>Bacteria</taxon>
        <taxon>Pseudomonadati</taxon>
        <taxon>Bacteroidota</taxon>
        <taxon>Flavobacteriia</taxon>
        <taxon>Flavobacteriales</taxon>
        <taxon>Flavobacteriaceae</taxon>
        <taxon>Flavobacterium</taxon>
    </lineage>
</organism>
<dbReference type="InterPro" id="IPR025396">
    <property type="entry name" value="DUF4302"/>
</dbReference>
<gene>
    <name evidence="1" type="ORF">J2W48_000638</name>
</gene>
<dbReference type="Proteomes" id="UP001269081">
    <property type="component" value="Unassembled WGS sequence"/>
</dbReference>
<accession>A0ABU1Y3H4</accession>
<reference evidence="1 2" key="1">
    <citation type="submission" date="2023-07" db="EMBL/GenBank/DDBJ databases">
        <title>Sorghum-associated microbial communities from plants grown in Nebraska, USA.</title>
        <authorList>
            <person name="Schachtman D."/>
        </authorList>
    </citation>
    <scope>NUCLEOTIDE SEQUENCE [LARGE SCALE GENOMIC DNA]</scope>
    <source>
        <strain evidence="1 2">4129</strain>
    </source>
</reference>
<keyword evidence="2" id="KW-1185">Reference proteome</keyword>
<sequence>MKIKNIFRFLIIAFLAIQLGGCNSNEAEQKFDKTPAERINAQKKELNDLLLSSEFGWKAVYFTDDTQLGGFTHLFRFTADGKVDMASDFDNDTSIHNSDYSIEIGSTISLLFSTKNRIHLLSDSNDYPTSALKGKGYKGDFQFLYYGQENDEIIFKTNRSFQELRFVKATAEDWMDLELNTEMAQNVVGSDKRPFFRLLEINDGTDIHKLDFNYAPRSRFATANSVEQGYSMSYNMGIAFTKTGIIVSPAVVVNNEQLTEFIYDDVTGNFTATGVNGVSATIKYDSKPLFLTDDYKLLLPGSGNNVYAYMYNFTELEGQNSALFLSLLEDIEKVSGVPLIRAQLWFNNNDGTNYIEYRSGDNVTEERYYHYFTIKADHVNKTVTFTSGVWKSGTAAAGSSGVTPKGPAISPPSFLKALDDEFMNPNGLYFAEIPVTGYRGYTFTSTTTHFRMVANSL</sequence>
<protein>
    <recommendedName>
        <fullName evidence="3">DUF4302 domain-containing protein</fullName>
    </recommendedName>
</protein>
<evidence type="ECO:0008006" key="3">
    <source>
        <dbReference type="Google" id="ProtNLM"/>
    </source>
</evidence>